<organism evidence="1 2">
    <name type="scientific">Hydrobacter penzbergensis</name>
    <dbReference type="NCBI Taxonomy" id="1235997"/>
    <lineage>
        <taxon>Bacteria</taxon>
        <taxon>Pseudomonadati</taxon>
        <taxon>Bacteroidota</taxon>
        <taxon>Chitinophagia</taxon>
        <taxon>Chitinophagales</taxon>
        <taxon>Chitinophagaceae</taxon>
        <taxon>Hydrobacter</taxon>
    </lineage>
</organism>
<dbReference type="AlphaFoldDB" id="A0A8X8LGC9"/>
<sequence>MKTLYTSLFIIIFILLTYDGIAQTNTFPASGNVGIGTTNPAVK</sequence>
<protein>
    <submittedName>
        <fullName evidence="1">Uncharacterized protein</fullName>
    </submittedName>
</protein>
<gene>
    <name evidence="1" type="ORF">SAMN05444410_1271</name>
</gene>
<evidence type="ECO:0000313" key="2">
    <source>
        <dbReference type="Proteomes" id="UP000198711"/>
    </source>
</evidence>
<proteinExistence type="predicted"/>
<comment type="caution">
    <text evidence="1">The sequence shown here is derived from an EMBL/GenBank/DDBJ whole genome shotgun (WGS) entry which is preliminary data.</text>
</comment>
<dbReference type="Proteomes" id="UP000198711">
    <property type="component" value="Unassembled WGS sequence"/>
</dbReference>
<reference evidence="1 2" key="1">
    <citation type="submission" date="2016-10" db="EMBL/GenBank/DDBJ databases">
        <authorList>
            <person name="Varghese N."/>
            <person name="Submissions S."/>
        </authorList>
    </citation>
    <scope>NUCLEOTIDE SEQUENCE [LARGE SCALE GENOMIC DNA]</scope>
    <source>
        <strain evidence="1 2">DSM 25353</strain>
    </source>
</reference>
<dbReference type="EMBL" id="FNNO01000027">
    <property type="protein sequence ID" value="SDX69126.1"/>
    <property type="molecule type" value="Genomic_DNA"/>
</dbReference>
<keyword evidence="2" id="KW-1185">Reference proteome</keyword>
<name>A0A8X8LGC9_9BACT</name>
<accession>A0A8X8LGC9</accession>
<evidence type="ECO:0000313" key="1">
    <source>
        <dbReference type="EMBL" id="SDX69126.1"/>
    </source>
</evidence>
<feature type="non-terminal residue" evidence="1">
    <location>
        <position position="43"/>
    </location>
</feature>